<gene>
    <name evidence="2" type="ORF">DHEL01_v211704</name>
</gene>
<accession>A0A2P5HI18</accession>
<dbReference type="EMBL" id="MAVT02001926">
    <property type="protein sequence ID" value="POS69901.1"/>
    <property type="molecule type" value="Genomic_DNA"/>
</dbReference>
<organism evidence="2 3">
    <name type="scientific">Diaporthe helianthi</name>
    <dbReference type="NCBI Taxonomy" id="158607"/>
    <lineage>
        <taxon>Eukaryota</taxon>
        <taxon>Fungi</taxon>
        <taxon>Dikarya</taxon>
        <taxon>Ascomycota</taxon>
        <taxon>Pezizomycotina</taxon>
        <taxon>Sordariomycetes</taxon>
        <taxon>Sordariomycetidae</taxon>
        <taxon>Diaporthales</taxon>
        <taxon>Diaporthaceae</taxon>
        <taxon>Diaporthe</taxon>
    </lineage>
</organism>
<dbReference type="InParanoid" id="A0A2P5HI18"/>
<evidence type="ECO:0000256" key="1">
    <source>
        <dbReference type="SAM" id="MobiDB-lite"/>
    </source>
</evidence>
<proteinExistence type="predicted"/>
<name>A0A2P5HI18_DIAHE</name>
<protein>
    <submittedName>
        <fullName evidence="2">Uncharacterized protein</fullName>
    </submittedName>
</protein>
<dbReference type="AlphaFoldDB" id="A0A2P5HI18"/>
<sequence length="74" mass="7822">MARCTASSPLTLHVDFMQASDGPPSGEGGPTATAQWHHALPHPPPLNRRLLMSWHTLPGCLAASAGERALLDTL</sequence>
<evidence type="ECO:0000313" key="3">
    <source>
        <dbReference type="Proteomes" id="UP000094444"/>
    </source>
</evidence>
<keyword evidence="3" id="KW-1185">Reference proteome</keyword>
<dbReference type="Proteomes" id="UP000094444">
    <property type="component" value="Unassembled WGS sequence"/>
</dbReference>
<feature type="region of interest" description="Disordered" evidence="1">
    <location>
        <begin position="16"/>
        <end position="39"/>
    </location>
</feature>
<reference evidence="2" key="1">
    <citation type="submission" date="2017-09" db="EMBL/GenBank/DDBJ databases">
        <title>Polyketide synthases of a Diaporthe helianthi virulent isolate.</title>
        <authorList>
            <person name="Baroncelli R."/>
        </authorList>
    </citation>
    <scope>NUCLEOTIDE SEQUENCE [LARGE SCALE GENOMIC DNA]</scope>
    <source>
        <strain evidence="2">7/96</strain>
    </source>
</reference>
<evidence type="ECO:0000313" key="2">
    <source>
        <dbReference type="EMBL" id="POS69901.1"/>
    </source>
</evidence>
<comment type="caution">
    <text evidence="2">The sequence shown here is derived from an EMBL/GenBank/DDBJ whole genome shotgun (WGS) entry which is preliminary data.</text>
</comment>